<name>A0A7R9GCD6_9CRUS</name>
<dbReference type="EMBL" id="CAJPEX010000811">
    <property type="protein sequence ID" value="CAG0917315.1"/>
    <property type="molecule type" value="Genomic_DNA"/>
</dbReference>
<proteinExistence type="predicted"/>
<feature type="compositionally biased region" description="Low complexity" evidence="1">
    <location>
        <begin position="397"/>
        <end position="409"/>
    </location>
</feature>
<reference evidence="2" key="1">
    <citation type="submission" date="2020-11" db="EMBL/GenBank/DDBJ databases">
        <authorList>
            <person name="Tran Van P."/>
        </authorList>
    </citation>
    <scope>NUCLEOTIDE SEQUENCE</scope>
</reference>
<accession>A0A7R9GCD6</accession>
<feature type="region of interest" description="Disordered" evidence="1">
    <location>
        <begin position="394"/>
        <end position="419"/>
    </location>
</feature>
<evidence type="ECO:0000313" key="3">
    <source>
        <dbReference type="Proteomes" id="UP000678499"/>
    </source>
</evidence>
<evidence type="ECO:0000256" key="1">
    <source>
        <dbReference type="SAM" id="MobiDB-lite"/>
    </source>
</evidence>
<dbReference type="Proteomes" id="UP000678499">
    <property type="component" value="Unassembled WGS sequence"/>
</dbReference>
<keyword evidence="3" id="KW-1185">Reference proteome</keyword>
<sequence>MVDREAIMEEEELITDGPHMLEAILDLWDMEAIMVDTIMDTTILGMGTLGEVTAGDSAVLEEAITEITATMDLEDSGDLSVLEDPVVLIAVSVVRREGMDSAASSIGSMLSESLRKMIQKAEVIAERDTDSDASIDLEDIVDGEDCSSEDDVDEYFVSRFFAADTDQSSSLMAKASEVNEQEGVLSGCGIVGCKFCLEIEDLARRSRENFLRSKFEYSSVVDSSQAPVVRLERCSDADLLVSRLDFRFRKERRNVAQLDEGNCVQENASVDMNLVREKVIEQNPVTTRSSVLFVENPTSVLGAPSPPRNSMDTLEQTTSNAKSAMKVSSSPLEKKPRFLPIKFDFGSGSLKSEISESKSISPMSRLKSERVEPIIPVDLWKSRQESDDELENYDIRNSSPVSSNASSANLFDNHGRQPERALPTCSFEEEEEMVQLTLWFGEPNVTSVTNEPLEKVRKEPRRKALSEVQIRPGKRPKLPIRRRALYEHDDVDFDVYLRQRF</sequence>
<dbReference type="AlphaFoldDB" id="A0A7R9GCD6"/>
<dbReference type="EMBL" id="OA882848">
    <property type="protein sequence ID" value="CAD7277163.1"/>
    <property type="molecule type" value="Genomic_DNA"/>
</dbReference>
<gene>
    <name evidence="2" type="ORF">NMOB1V02_LOCUS4902</name>
</gene>
<evidence type="ECO:0000313" key="2">
    <source>
        <dbReference type="EMBL" id="CAD7277163.1"/>
    </source>
</evidence>
<protein>
    <submittedName>
        <fullName evidence="2">Uncharacterized protein</fullName>
    </submittedName>
</protein>
<organism evidence="2">
    <name type="scientific">Notodromas monacha</name>
    <dbReference type="NCBI Taxonomy" id="399045"/>
    <lineage>
        <taxon>Eukaryota</taxon>
        <taxon>Metazoa</taxon>
        <taxon>Ecdysozoa</taxon>
        <taxon>Arthropoda</taxon>
        <taxon>Crustacea</taxon>
        <taxon>Oligostraca</taxon>
        <taxon>Ostracoda</taxon>
        <taxon>Podocopa</taxon>
        <taxon>Podocopida</taxon>
        <taxon>Cypridocopina</taxon>
        <taxon>Cypridoidea</taxon>
        <taxon>Cyprididae</taxon>
        <taxon>Notodromas</taxon>
    </lineage>
</organism>